<keyword evidence="1" id="KW-0812">Transmembrane</keyword>
<dbReference type="GO" id="GO:1901530">
    <property type="term" value="P:response to hypochlorite"/>
    <property type="evidence" value="ECO:0007669"/>
    <property type="project" value="TreeGrafter"/>
</dbReference>
<dbReference type="GO" id="GO:0005886">
    <property type="term" value="C:plasma membrane"/>
    <property type="evidence" value="ECO:0007669"/>
    <property type="project" value="TreeGrafter"/>
</dbReference>
<accession>A0A5C6W0C9</accession>
<feature type="transmembrane region" description="Helical" evidence="1">
    <location>
        <begin position="60"/>
        <end position="80"/>
    </location>
</feature>
<evidence type="ECO:0000313" key="2">
    <source>
        <dbReference type="EMBL" id="TXC89215.1"/>
    </source>
</evidence>
<reference evidence="2 3" key="1">
    <citation type="journal article" date="2018" name="Int. J. Syst. Evol. Microbiol.">
        <title>Paraburkholderia azotifigens sp. nov., a nitrogen-fixing bacterium isolated from paddy soil.</title>
        <authorList>
            <person name="Choi G.M."/>
            <person name="Im W.T."/>
        </authorList>
    </citation>
    <scope>NUCLEOTIDE SEQUENCE [LARGE SCALE GENOMIC DNA]</scope>
    <source>
        <strain evidence="2 3">NF 2-5-3</strain>
    </source>
</reference>
<feature type="transmembrane region" description="Helical" evidence="1">
    <location>
        <begin position="92"/>
        <end position="118"/>
    </location>
</feature>
<comment type="caution">
    <text evidence="2">The sequence shown here is derived from an EMBL/GenBank/DDBJ whole genome shotgun (WGS) entry which is preliminary data.</text>
</comment>
<gene>
    <name evidence="2" type="ORF">FRZ40_15570</name>
</gene>
<dbReference type="Pfam" id="PF04224">
    <property type="entry name" value="DUF417"/>
    <property type="match status" value="1"/>
</dbReference>
<dbReference type="PANTHER" id="PTHR40106:SF1">
    <property type="entry name" value="INNER MEMBRANE PROTEIN RCLC"/>
    <property type="match status" value="1"/>
</dbReference>
<dbReference type="InterPro" id="IPR007339">
    <property type="entry name" value="RclC-like"/>
</dbReference>
<protein>
    <submittedName>
        <fullName evidence="2">DUF417 family protein</fullName>
    </submittedName>
</protein>
<keyword evidence="1" id="KW-0472">Membrane</keyword>
<name>A0A5C6W0C9_9BURK</name>
<keyword evidence="1" id="KW-1133">Transmembrane helix</keyword>
<feature type="transmembrane region" description="Helical" evidence="1">
    <location>
        <begin position="124"/>
        <end position="142"/>
    </location>
</feature>
<dbReference type="PANTHER" id="PTHR40106">
    <property type="entry name" value="INNER MEMBRANE PROTEIN RCLC"/>
    <property type="match status" value="1"/>
</dbReference>
<feature type="transmembrane region" description="Helical" evidence="1">
    <location>
        <begin position="36"/>
        <end position="54"/>
    </location>
</feature>
<dbReference type="AlphaFoldDB" id="A0A5C6W0C9"/>
<sequence length="189" mass="20544">MKTRRPSDPVATTEERTMSMRFRVAERGTNNHHLAFLRWSMVAIFIWFGIQKFTPYAADSIAPLISHSPFISWLNVFGVIGEARIIETSELLTAAILTAGSVIPIASAVGAAMAALTFVLTTSFVFSTPGITLTSATGFPIVSTLVEQFLLKDVALLAACLTLLVASVRRHPTVGDNVTTSMAWRDSER</sequence>
<proteinExistence type="predicted"/>
<evidence type="ECO:0000313" key="3">
    <source>
        <dbReference type="Proteomes" id="UP000321776"/>
    </source>
</evidence>
<evidence type="ECO:0000256" key="1">
    <source>
        <dbReference type="SAM" id="Phobius"/>
    </source>
</evidence>
<dbReference type="Proteomes" id="UP000321776">
    <property type="component" value="Unassembled WGS sequence"/>
</dbReference>
<organism evidence="2 3">
    <name type="scientific">Paraburkholderia azotifigens</name>
    <dbReference type="NCBI Taxonomy" id="2057004"/>
    <lineage>
        <taxon>Bacteria</taxon>
        <taxon>Pseudomonadati</taxon>
        <taxon>Pseudomonadota</taxon>
        <taxon>Betaproteobacteria</taxon>
        <taxon>Burkholderiales</taxon>
        <taxon>Burkholderiaceae</taxon>
        <taxon>Paraburkholderia</taxon>
    </lineage>
</organism>
<dbReference type="EMBL" id="VOQS01000001">
    <property type="protein sequence ID" value="TXC89215.1"/>
    <property type="molecule type" value="Genomic_DNA"/>
</dbReference>